<dbReference type="PANTHER" id="PTHR24366:SF161">
    <property type="entry name" value="TIR DOMAIN-CONTAINING PROTEIN"/>
    <property type="match status" value="1"/>
</dbReference>
<dbReference type="InterPro" id="IPR013783">
    <property type="entry name" value="Ig-like_fold"/>
</dbReference>
<dbReference type="SMART" id="SM00365">
    <property type="entry name" value="LRR_SD22"/>
    <property type="match status" value="6"/>
</dbReference>
<reference evidence="8 9" key="1">
    <citation type="submission" date="2015-07" db="EMBL/GenBank/DDBJ databases">
        <title>The genome of Melipona quadrifasciata.</title>
        <authorList>
            <person name="Pan H."/>
            <person name="Kapheim K."/>
        </authorList>
    </citation>
    <scope>NUCLEOTIDE SEQUENCE [LARGE SCALE GENOMIC DNA]</scope>
    <source>
        <strain evidence="8">0111107301</strain>
        <tissue evidence="8">Whole body</tissue>
    </source>
</reference>
<dbReference type="PANTHER" id="PTHR24366">
    <property type="entry name" value="IG(IMMUNOGLOBULIN) AND LRR(LEUCINE RICH REPEAT) DOMAINS"/>
    <property type="match status" value="1"/>
</dbReference>
<dbReference type="GO" id="GO:0071944">
    <property type="term" value="C:cell periphery"/>
    <property type="evidence" value="ECO:0007669"/>
    <property type="project" value="UniProtKB-ARBA"/>
</dbReference>
<evidence type="ECO:0000313" key="8">
    <source>
        <dbReference type="EMBL" id="KOX76118.1"/>
    </source>
</evidence>
<dbReference type="OrthoDB" id="10027416at2759"/>
<dbReference type="STRING" id="166423.A0A0N0BHE4"/>
<dbReference type="SMART" id="SM00369">
    <property type="entry name" value="LRR_TYP"/>
    <property type="match status" value="15"/>
</dbReference>
<evidence type="ECO:0000256" key="1">
    <source>
        <dbReference type="ARBA" id="ARBA00022614"/>
    </source>
</evidence>
<dbReference type="FunFam" id="3.80.10.10:FF:001164">
    <property type="entry name" value="GH01279p"/>
    <property type="match status" value="2"/>
</dbReference>
<protein>
    <submittedName>
        <fullName evidence="8">Insulin-like growth factor-binding protein complex acid labile subunit</fullName>
    </submittedName>
</protein>
<dbReference type="InterPro" id="IPR003591">
    <property type="entry name" value="Leu-rich_rpt_typical-subtyp"/>
</dbReference>
<feature type="region of interest" description="Disordered" evidence="5">
    <location>
        <begin position="1"/>
        <end position="25"/>
    </location>
</feature>
<feature type="compositionally biased region" description="Basic and acidic residues" evidence="5">
    <location>
        <begin position="13"/>
        <end position="25"/>
    </location>
</feature>
<dbReference type="Pfam" id="PF13855">
    <property type="entry name" value="LRR_8"/>
    <property type="match status" value="4"/>
</dbReference>
<dbReference type="Gene3D" id="2.60.40.10">
    <property type="entry name" value="Immunoglobulins"/>
    <property type="match status" value="1"/>
</dbReference>
<proteinExistence type="predicted"/>
<gene>
    <name evidence="8" type="ORF">WN51_11833</name>
</gene>
<evidence type="ECO:0000256" key="6">
    <source>
        <dbReference type="SAM" id="Phobius"/>
    </source>
</evidence>
<keyword evidence="3" id="KW-0677">Repeat</keyword>
<dbReference type="SMART" id="SM00082">
    <property type="entry name" value="LRRCT"/>
    <property type="match status" value="1"/>
</dbReference>
<evidence type="ECO:0000256" key="5">
    <source>
        <dbReference type="SAM" id="MobiDB-lite"/>
    </source>
</evidence>
<keyword evidence="4" id="KW-1015">Disulfide bond</keyword>
<keyword evidence="1" id="KW-0433">Leucine-rich repeat</keyword>
<dbReference type="Proteomes" id="UP000053105">
    <property type="component" value="Unassembled WGS sequence"/>
</dbReference>
<feature type="domain" description="LRRCT" evidence="7">
    <location>
        <begin position="625"/>
        <end position="692"/>
    </location>
</feature>
<dbReference type="EMBL" id="KQ435753">
    <property type="protein sequence ID" value="KOX76118.1"/>
    <property type="molecule type" value="Genomic_DNA"/>
</dbReference>
<dbReference type="SUPFAM" id="SSF49265">
    <property type="entry name" value="Fibronectin type III"/>
    <property type="match status" value="1"/>
</dbReference>
<dbReference type="PROSITE" id="PS51450">
    <property type="entry name" value="LRR"/>
    <property type="match status" value="6"/>
</dbReference>
<dbReference type="AlphaFoldDB" id="A0A0N0BHE4"/>
<name>A0A0N0BHE4_9HYME</name>
<feature type="transmembrane region" description="Helical" evidence="6">
    <location>
        <begin position="863"/>
        <end position="886"/>
    </location>
</feature>
<feature type="region of interest" description="Disordered" evidence="5">
    <location>
        <begin position="919"/>
        <end position="938"/>
    </location>
</feature>
<dbReference type="InterPro" id="IPR001611">
    <property type="entry name" value="Leu-rich_rpt"/>
</dbReference>
<dbReference type="Gene3D" id="3.80.10.10">
    <property type="entry name" value="Ribonuclease Inhibitor"/>
    <property type="match status" value="3"/>
</dbReference>
<keyword evidence="6" id="KW-1133">Transmembrane helix</keyword>
<keyword evidence="6" id="KW-0472">Membrane</keyword>
<evidence type="ECO:0000256" key="2">
    <source>
        <dbReference type="ARBA" id="ARBA00022729"/>
    </source>
</evidence>
<dbReference type="InterPro" id="IPR036116">
    <property type="entry name" value="FN3_sf"/>
</dbReference>
<dbReference type="InterPro" id="IPR032675">
    <property type="entry name" value="LRR_dom_sf"/>
</dbReference>
<dbReference type="InterPro" id="IPR003961">
    <property type="entry name" value="FN3_dom"/>
</dbReference>
<feature type="compositionally biased region" description="Polar residues" evidence="5">
    <location>
        <begin position="924"/>
        <end position="938"/>
    </location>
</feature>
<accession>A0A0N0BHE4</accession>
<dbReference type="SUPFAM" id="SSF52058">
    <property type="entry name" value="L domain-like"/>
    <property type="match status" value="1"/>
</dbReference>
<keyword evidence="6" id="KW-0812">Transmembrane</keyword>
<evidence type="ECO:0000313" key="9">
    <source>
        <dbReference type="Proteomes" id="UP000053105"/>
    </source>
</evidence>
<dbReference type="Pfam" id="PF00041">
    <property type="entry name" value="fn3"/>
    <property type="match status" value="1"/>
</dbReference>
<dbReference type="CDD" id="cd00063">
    <property type="entry name" value="FN3"/>
    <property type="match status" value="1"/>
</dbReference>
<keyword evidence="2" id="KW-0732">Signal</keyword>
<evidence type="ECO:0000256" key="3">
    <source>
        <dbReference type="ARBA" id="ARBA00022737"/>
    </source>
</evidence>
<sequence>MWTTWPRTRRKWRDSSSSRGGHEPRGNRDGFRFIYSVVLAACMAAQEARSAKCPPPDTIPGCPCYNFEDGLFLECAGATEESLRTALSGVIHATEGEGISGNSLSVRNSVRVRFLRKRRVSRVSGRAIVQSLSVYELDRRVEELRSVAFPAGSQIRHLQISHSAIREISEDAFNRLSKSLESLALVSGRLPHVPQKAMATLSSLKALDLEANLVHELPSYSFYGLSLIKLNLKGNQIIKISEYAFAGLEDTLTDLNLAENKIRVFPMTSLRRLEHLTSLRLAWNEVSELPEDGYSRLDALNFLDLTSNNFKKIPLNCFRCCLSLKTLSLYYNAVEFVDKDAFISLIDLESIDLSHNKIVSLDVSTFRANQRLRSIDLSNNHIHYIRGVFSKLPELKELFLAENNILEIPAETFAGSTSLSVVYLQQNAIRRIDARGLATLSQLTQLHLSGNYIEKVPRDFLEHCDNLSTLSLDGNNIRELEVGTFAKAKSLRELRLQDNQITEVKRGVFAPLPSLLELHLQNNAITDMETGALRSLHSLQHVNLQVLDLSYNQIGGVGKSTFQHLENLAELHLYGNWISSISPDAFKPLKKLRILDLSRNYLENLPLNAFRPLETQIRSLRAEENPLHCGCESQELWEWLRDHQKLVGGGVARNRGGGLRMNDMDNGLLRCQQPPELRGLVFLELDPHAFCSAPLVLKLAIQDIQPFSVLVSWQSRNHSGIRGYQVAYHTMENIEELLITRLSRSQVSKVSNRANVSIRAKILEPNSRSTKLSKLSPNTRYLICVFGLGNWMSQRLEEDTVDQFNFSNHETFESSSSDMQMTDSSTSRCTEVKTLEAPDAVISSDGSSMGDVGSVSNFLTRRLGLIVGCCMGFVVFLLLVSVLGYLKVKKQRETVKREQPIPPEYISYRHFSIQSGEAGHAARQASQDGQHSNFINSMGNTNLNPANTAFRTFPNTYDRKRTYVSKPMYKFSANQSGNRARRTCEQVKDHDQCTLQVKKINGRKATLQSHTFNVKWQTVMRLVHQLNSQQQVKWLKARSYRQLFIIIIACPRPLARAIMYHRSLTYDYQVG</sequence>
<dbReference type="InterPro" id="IPR000483">
    <property type="entry name" value="Cys-rich_flank_reg_C"/>
</dbReference>
<dbReference type="SUPFAM" id="SSF52047">
    <property type="entry name" value="RNI-like"/>
    <property type="match status" value="1"/>
</dbReference>
<organism evidence="8 9">
    <name type="scientific">Melipona quadrifasciata</name>
    <dbReference type="NCBI Taxonomy" id="166423"/>
    <lineage>
        <taxon>Eukaryota</taxon>
        <taxon>Metazoa</taxon>
        <taxon>Ecdysozoa</taxon>
        <taxon>Arthropoda</taxon>
        <taxon>Hexapoda</taxon>
        <taxon>Insecta</taxon>
        <taxon>Pterygota</taxon>
        <taxon>Neoptera</taxon>
        <taxon>Endopterygota</taxon>
        <taxon>Hymenoptera</taxon>
        <taxon>Apocrita</taxon>
        <taxon>Aculeata</taxon>
        <taxon>Apoidea</taxon>
        <taxon>Anthophila</taxon>
        <taxon>Apidae</taxon>
        <taxon>Melipona</taxon>
    </lineage>
</organism>
<evidence type="ECO:0000256" key="4">
    <source>
        <dbReference type="ARBA" id="ARBA00023157"/>
    </source>
</evidence>
<keyword evidence="9" id="KW-1185">Reference proteome</keyword>
<evidence type="ECO:0000259" key="7">
    <source>
        <dbReference type="SMART" id="SM00082"/>
    </source>
</evidence>